<dbReference type="HAMAP" id="MF_01521">
    <property type="entry name" value="MntP_pump"/>
    <property type="match status" value="1"/>
</dbReference>
<dbReference type="RefSeq" id="WP_380165047.1">
    <property type="nucleotide sequence ID" value="NZ_JBHTNU010000008.1"/>
</dbReference>
<evidence type="ECO:0000256" key="1">
    <source>
        <dbReference type="ARBA" id="ARBA00022448"/>
    </source>
</evidence>
<dbReference type="InterPro" id="IPR003810">
    <property type="entry name" value="Mntp/YtaF"/>
</dbReference>
<evidence type="ECO:0000256" key="3">
    <source>
        <dbReference type="ARBA" id="ARBA00022692"/>
    </source>
</evidence>
<keyword evidence="10" id="KW-1185">Reference proteome</keyword>
<dbReference type="Proteomes" id="UP001597282">
    <property type="component" value="Unassembled WGS sequence"/>
</dbReference>
<dbReference type="Pfam" id="PF02659">
    <property type="entry name" value="Mntp"/>
    <property type="match status" value="1"/>
</dbReference>
<evidence type="ECO:0000313" key="10">
    <source>
        <dbReference type="Proteomes" id="UP001597282"/>
    </source>
</evidence>
<evidence type="ECO:0000256" key="4">
    <source>
        <dbReference type="ARBA" id="ARBA00022989"/>
    </source>
</evidence>
<proteinExistence type="inferred from homology"/>
<evidence type="ECO:0000256" key="2">
    <source>
        <dbReference type="ARBA" id="ARBA00022475"/>
    </source>
</evidence>
<keyword evidence="6 8" id="KW-0472">Membrane</keyword>
<keyword evidence="4 8" id="KW-1133">Transmembrane helix</keyword>
<sequence>MDLSLPQWGQFFTLWMISVALGMDAFSLGIGVGMQGLRLRRILLISGIIGVLHILMPLAGIVIGQVLGSLVEEIAVRVGGGLLCLLGTNMLLNAFHIVGEEKSPVNNYSLWGLLLLSFSVSLDSLSAGLSLGLFAADLLLAVLLFGTAGAVLACIGMLLGRHARSWIGDYGEAVGGLILISLGLRFLL</sequence>
<keyword evidence="3 8" id="KW-0812">Transmembrane</keyword>
<evidence type="ECO:0000256" key="8">
    <source>
        <dbReference type="HAMAP-Rule" id="MF_01521"/>
    </source>
</evidence>
<dbReference type="EMBL" id="JBHTNU010000008">
    <property type="protein sequence ID" value="MFD1427224.1"/>
    <property type="molecule type" value="Genomic_DNA"/>
</dbReference>
<keyword evidence="5 8" id="KW-0406">Ion transport</keyword>
<accession>A0ABW4CB83</accession>
<feature type="transmembrane region" description="Helical" evidence="8">
    <location>
        <begin position="138"/>
        <end position="158"/>
    </location>
</feature>
<evidence type="ECO:0000256" key="5">
    <source>
        <dbReference type="ARBA" id="ARBA00023065"/>
    </source>
</evidence>
<dbReference type="PANTHER" id="PTHR35529">
    <property type="entry name" value="MANGANESE EFFLUX PUMP MNTP-RELATED"/>
    <property type="match status" value="1"/>
</dbReference>
<feature type="transmembrane region" description="Helical" evidence="8">
    <location>
        <begin position="12"/>
        <end position="30"/>
    </location>
</feature>
<feature type="transmembrane region" description="Helical" evidence="8">
    <location>
        <begin position="42"/>
        <end position="68"/>
    </location>
</feature>
<comment type="subcellular location">
    <subcellularLocation>
        <location evidence="8">Cell membrane</location>
        <topology evidence="8">Multi-pass membrane protein</topology>
    </subcellularLocation>
</comment>
<dbReference type="InterPro" id="IPR022929">
    <property type="entry name" value="Put_MntP"/>
</dbReference>
<feature type="transmembrane region" description="Helical" evidence="8">
    <location>
        <begin position="74"/>
        <end position="98"/>
    </location>
</feature>
<organism evidence="9 10">
    <name type="scientific">Kroppenstedtia sanguinis</name>
    <dbReference type="NCBI Taxonomy" id="1380684"/>
    <lineage>
        <taxon>Bacteria</taxon>
        <taxon>Bacillati</taxon>
        <taxon>Bacillota</taxon>
        <taxon>Bacilli</taxon>
        <taxon>Bacillales</taxon>
        <taxon>Thermoactinomycetaceae</taxon>
        <taxon>Kroppenstedtia</taxon>
    </lineage>
</organism>
<protein>
    <recommendedName>
        <fullName evidence="8">Putative manganese efflux pump MntP</fullName>
    </recommendedName>
</protein>
<evidence type="ECO:0000256" key="6">
    <source>
        <dbReference type="ARBA" id="ARBA00023136"/>
    </source>
</evidence>
<evidence type="ECO:0000313" key="9">
    <source>
        <dbReference type="EMBL" id="MFD1427224.1"/>
    </source>
</evidence>
<gene>
    <name evidence="8" type="primary">mntP</name>
    <name evidence="9" type="ORF">ACFQ4Y_09840</name>
</gene>
<name>A0ABW4CB83_9BACL</name>
<feature type="transmembrane region" description="Helical" evidence="8">
    <location>
        <begin position="110"/>
        <end position="132"/>
    </location>
</feature>
<comment type="function">
    <text evidence="8">Probably functions as a manganese efflux pump.</text>
</comment>
<evidence type="ECO:0000256" key="7">
    <source>
        <dbReference type="ARBA" id="ARBA00023211"/>
    </source>
</evidence>
<keyword evidence="1 8" id="KW-0813">Transport</keyword>
<keyword evidence="7 8" id="KW-0464">Manganese</keyword>
<keyword evidence="2 8" id="KW-1003">Cell membrane</keyword>
<comment type="caution">
    <text evidence="9">The sequence shown here is derived from an EMBL/GenBank/DDBJ whole genome shotgun (WGS) entry which is preliminary data.</text>
</comment>
<comment type="similarity">
    <text evidence="8">Belongs to the MntP (TC 9.B.29) family.</text>
</comment>
<reference evidence="10" key="1">
    <citation type="journal article" date="2019" name="Int. J. Syst. Evol. Microbiol.">
        <title>The Global Catalogue of Microorganisms (GCM) 10K type strain sequencing project: providing services to taxonomists for standard genome sequencing and annotation.</title>
        <authorList>
            <consortium name="The Broad Institute Genomics Platform"/>
            <consortium name="The Broad Institute Genome Sequencing Center for Infectious Disease"/>
            <person name="Wu L."/>
            <person name="Ma J."/>
        </authorList>
    </citation>
    <scope>NUCLEOTIDE SEQUENCE [LARGE SCALE GENOMIC DNA]</scope>
    <source>
        <strain evidence="10">S1</strain>
    </source>
</reference>
<dbReference type="PANTHER" id="PTHR35529:SF1">
    <property type="entry name" value="MANGANESE EFFLUX PUMP MNTP-RELATED"/>
    <property type="match status" value="1"/>
</dbReference>